<organism evidence="2 3">
    <name type="scientific">Phyllosticta citriasiana</name>
    <dbReference type="NCBI Taxonomy" id="595635"/>
    <lineage>
        <taxon>Eukaryota</taxon>
        <taxon>Fungi</taxon>
        <taxon>Dikarya</taxon>
        <taxon>Ascomycota</taxon>
        <taxon>Pezizomycotina</taxon>
        <taxon>Dothideomycetes</taxon>
        <taxon>Dothideomycetes incertae sedis</taxon>
        <taxon>Botryosphaeriales</taxon>
        <taxon>Phyllostictaceae</taxon>
        <taxon>Phyllosticta</taxon>
    </lineage>
</organism>
<feature type="compositionally biased region" description="Basic residues" evidence="1">
    <location>
        <begin position="273"/>
        <end position="283"/>
    </location>
</feature>
<gene>
    <name evidence="2" type="ORF">IWZ03DRAFT_123678</name>
</gene>
<proteinExistence type="predicted"/>
<comment type="caution">
    <text evidence="2">The sequence shown here is derived from an EMBL/GenBank/DDBJ whole genome shotgun (WGS) entry which is preliminary data.</text>
</comment>
<reference evidence="2 3" key="1">
    <citation type="submission" date="2024-04" db="EMBL/GenBank/DDBJ databases">
        <title>Phyllosticta paracitricarpa is synonymous to the EU quarantine fungus P. citricarpa based on phylogenomic analyses.</title>
        <authorList>
            <consortium name="Lawrence Berkeley National Laboratory"/>
            <person name="Van Ingen-Buijs V.A."/>
            <person name="Van Westerhoven A.C."/>
            <person name="Haridas S."/>
            <person name="Skiadas P."/>
            <person name="Martin F."/>
            <person name="Groenewald J.Z."/>
            <person name="Crous P.W."/>
            <person name="Seidl M.F."/>
        </authorList>
    </citation>
    <scope>NUCLEOTIDE SEQUENCE [LARGE SCALE GENOMIC DNA]</scope>
    <source>
        <strain evidence="2 3">CBS 123371</strain>
    </source>
</reference>
<dbReference type="Proteomes" id="UP001363622">
    <property type="component" value="Unassembled WGS sequence"/>
</dbReference>
<keyword evidence="3" id="KW-1185">Reference proteome</keyword>
<feature type="compositionally biased region" description="Polar residues" evidence="1">
    <location>
        <begin position="258"/>
        <end position="272"/>
    </location>
</feature>
<name>A0ABR1K9I2_9PEZI</name>
<evidence type="ECO:0000313" key="3">
    <source>
        <dbReference type="Proteomes" id="UP001363622"/>
    </source>
</evidence>
<protein>
    <submittedName>
        <fullName evidence="2">Uncharacterized protein</fullName>
    </submittedName>
</protein>
<feature type="region of interest" description="Disordered" evidence="1">
    <location>
        <begin position="253"/>
        <end position="328"/>
    </location>
</feature>
<dbReference type="EMBL" id="JBBPHU010000024">
    <property type="protein sequence ID" value="KAK7508823.1"/>
    <property type="molecule type" value="Genomic_DNA"/>
</dbReference>
<evidence type="ECO:0000313" key="2">
    <source>
        <dbReference type="EMBL" id="KAK7508823.1"/>
    </source>
</evidence>
<accession>A0ABR1K9I2</accession>
<sequence length="328" mass="37672">MNGGTFIYKCRHVRIQKAQYLLRRWKMHLIFLTPSSSTLLQPCQPSQAKALQAQWHIHIFSAHPLSFGQAKRATVVTARPSVVHATPKMPTHPACDAAGWAPTAHTGVRLCETANDDAIALPRRRRPHCRRPPSLVPHPVAATLHHASALALWQTLRTPTETASESPRARSWTQPRRMDRRGTTTRKTRTSCCPISRPTLLTLPTLRAWTSFGLLRPRQTVPPLRWSRSSRLSTRRRRLGTWTRWIWTTHVRSRTSRPKPQSLSTGHLTTFPTRRRRRRRRGRWQTPTSSPMATRSISKRRTRALRPLSRTQTISAAYPARRRISSTR</sequence>
<feature type="region of interest" description="Disordered" evidence="1">
    <location>
        <begin position="158"/>
        <end position="192"/>
    </location>
</feature>
<evidence type="ECO:0000256" key="1">
    <source>
        <dbReference type="SAM" id="MobiDB-lite"/>
    </source>
</evidence>
<feature type="compositionally biased region" description="Polar residues" evidence="1">
    <location>
        <begin position="285"/>
        <end position="296"/>
    </location>
</feature>